<sequence length="115" mass="13342">MRVSELASVTLDAIKTGKISISCKEKHRQIYLVHKLKWKLLDYCKKKNIKSGVVFITRNGNPVNRSNIWTEMKKVAEKAFLHNLLWKKSIISLTFPSQPLTINLSFLSNQSYKTY</sequence>
<dbReference type="EMBL" id="QSFX01000007">
    <property type="protein sequence ID" value="RHA90053.1"/>
    <property type="molecule type" value="Genomic_DNA"/>
</dbReference>
<dbReference type="GO" id="GO:0006310">
    <property type="term" value="P:DNA recombination"/>
    <property type="evidence" value="ECO:0007669"/>
    <property type="project" value="UniProtKB-KW"/>
</dbReference>
<organism evidence="2 3">
    <name type="scientific">Roseburia inulinivorans</name>
    <dbReference type="NCBI Taxonomy" id="360807"/>
    <lineage>
        <taxon>Bacteria</taxon>
        <taxon>Bacillati</taxon>
        <taxon>Bacillota</taxon>
        <taxon>Clostridia</taxon>
        <taxon>Lachnospirales</taxon>
        <taxon>Lachnospiraceae</taxon>
        <taxon>Roseburia</taxon>
    </lineage>
</organism>
<dbReference type="GO" id="GO:0015074">
    <property type="term" value="P:DNA integration"/>
    <property type="evidence" value="ECO:0007669"/>
    <property type="project" value="InterPro"/>
</dbReference>
<dbReference type="Proteomes" id="UP000283492">
    <property type="component" value="Unassembled WGS sequence"/>
</dbReference>
<proteinExistence type="predicted"/>
<name>A0A413TYI0_9FIRM</name>
<evidence type="ECO:0000313" key="3">
    <source>
        <dbReference type="Proteomes" id="UP000283492"/>
    </source>
</evidence>
<evidence type="ECO:0000256" key="1">
    <source>
        <dbReference type="ARBA" id="ARBA00023172"/>
    </source>
</evidence>
<dbReference type="Gene3D" id="1.10.443.10">
    <property type="entry name" value="Intergrase catalytic core"/>
    <property type="match status" value="1"/>
</dbReference>
<dbReference type="GO" id="GO:0003677">
    <property type="term" value="F:DNA binding"/>
    <property type="evidence" value="ECO:0007669"/>
    <property type="project" value="InterPro"/>
</dbReference>
<dbReference type="InterPro" id="IPR013762">
    <property type="entry name" value="Integrase-like_cat_sf"/>
</dbReference>
<keyword evidence="1" id="KW-0233">DNA recombination</keyword>
<evidence type="ECO:0008006" key="4">
    <source>
        <dbReference type="Google" id="ProtNLM"/>
    </source>
</evidence>
<dbReference type="SUPFAM" id="SSF56349">
    <property type="entry name" value="DNA breaking-rejoining enzymes"/>
    <property type="match status" value="1"/>
</dbReference>
<dbReference type="InterPro" id="IPR011010">
    <property type="entry name" value="DNA_brk_join_enz"/>
</dbReference>
<dbReference type="AlphaFoldDB" id="A0A413TYI0"/>
<comment type="caution">
    <text evidence="2">The sequence shown here is derived from an EMBL/GenBank/DDBJ whole genome shotgun (WGS) entry which is preliminary data.</text>
</comment>
<accession>A0A413TYI0</accession>
<evidence type="ECO:0000313" key="2">
    <source>
        <dbReference type="EMBL" id="RHA90053.1"/>
    </source>
</evidence>
<dbReference type="RefSeq" id="WP_118580568.1">
    <property type="nucleotide sequence ID" value="NZ_CABJFX010000007.1"/>
</dbReference>
<reference evidence="2 3" key="1">
    <citation type="submission" date="2018-08" db="EMBL/GenBank/DDBJ databases">
        <title>A genome reference for cultivated species of the human gut microbiota.</title>
        <authorList>
            <person name="Zou Y."/>
            <person name="Xue W."/>
            <person name="Luo G."/>
        </authorList>
    </citation>
    <scope>NUCLEOTIDE SEQUENCE [LARGE SCALE GENOMIC DNA]</scope>
    <source>
        <strain evidence="2 3">AM42-1AC</strain>
    </source>
</reference>
<gene>
    <name evidence="2" type="ORF">DW914_06020</name>
</gene>
<protein>
    <recommendedName>
        <fullName evidence="4">Tyr recombinase domain-containing protein</fullName>
    </recommendedName>
</protein>